<reference evidence="4 5" key="1">
    <citation type="submission" date="2017-09" db="EMBL/GenBank/DDBJ databases">
        <title>WGS assembly of Aquilegia coerulea Goldsmith.</title>
        <authorList>
            <person name="Hodges S."/>
            <person name="Kramer E."/>
            <person name="Nordborg M."/>
            <person name="Tomkins J."/>
            <person name="Borevitz J."/>
            <person name="Derieg N."/>
            <person name="Yan J."/>
            <person name="Mihaltcheva S."/>
            <person name="Hayes R.D."/>
            <person name="Rokhsar D."/>
        </authorList>
    </citation>
    <scope>NUCLEOTIDE SEQUENCE [LARGE SCALE GENOMIC DNA]</scope>
    <source>
        <strain evidence="5">cv. Goldsmith</strain>
    </source>
</reference>
<protein>
    <submittedName>
        <fullName evidence="4">Uncharacterized protein</fullName>
    </submittedName>
</protein>
<dbReference type="PROSITE" id="PS50088">
    <property type="entry name" value="ANK_REPEAT"/>
    <property type="match status" value="1"/>
</dbReference>
<gene>
    <name evidence="4" type="ORF">AQUCO_06300041v1</name>
</gene>
<dbReference type="STRING" id="218851.A0A2G5CCS3"/>
<dbReference type="PANTHER" id="PTHR24198">
    <property type="entry name" value="ANKYRIN REPEAT AND PROTEIN KINASE DOMAIN-CONTAINING PROTEIN"/>
    <property type="match status" value="1"/>
</dbReference>
<dbReference type="EMBL" id="KZ305080">
    <property type="protein sequence ID" value="PIA29082.1"/>
    <property type="molecule type" value="Genomic_DNA"/>
</dbReference>
<dbReference type="SMART" id="SM00248">
    <property type="entry name" value="ANK"/>
    <property type="match status" value="7"/>
</dbReference>
<sequence>MDAIDCARKGDVEFFKTVASDVLLNSMDGDGESVLSVAVKHSHLDCCKEILKNCPSLLYHQSSYQHTALHHATWDGKPEIVKFLISATWDGKPEIVKFLISACAQTDFGNREQMRKKKLLMMVNVYGLTALHNTVSNSDIDKGNRLETIKLLIEAVPDNEMLRMVDKEKQSVLHKAVLLNDLEVVKLLIEAGPDIEYSANNSGEIPLFTAEAQSHENRHDSGKIRKELLQWQPSQSKVHGENGWTALHYAAYKGDVSAVEDIMQVCPKCAELVDNVGQNFLHLAAKHQHIEVVKHVLGNIATSILNAKNNYGNTPLHIAAISENQSMTLCFLYDPKVDNTTTNSNGQKVLDAVSQYISKF</sequence>
<keyword evidence="1" id="KW-0677">Repeat</keyword>
<dbReference type="InterPro" id="IPR036770">
    <property type="entry name" value="Ankyrin_rpt-contain_sf"/>
</dbReference>
<dbReference type="FunCoup" id="A0A2G5CCS3">
    <property type="interactions" value="68"/>
</dbReference>
<proteinExistence type="predicted"/>
<dbReference type="Proteomes" id="UP000230069">
    <property type="component" value="Unassembled WGS sequence"/>
</dbReference>
<keyword evidence="5" id="KW-1185">Reference proteome</keyword>
<organism evidence="4 5">
    <name type="scientific">Aquilegia coerulea</name>
    <name type="common">Rocky mountain columbine</name>
    <dbReference type="NCBI Taxonomy" id="218851"/>
    <lineage>
        <taxon>Eukaryota</taxon>
        <taxon>Viridiplantae</taxon>
        <taxon>Streptophyta</taxon>
        <taxon>Embryophyta</taxon>
        <taxon>Tracheophyta</taxon>
        <taxon>Spermatophyta</taxon>
        <taxon>Magnoliopsida</taxon>
        <taxon>Ranunculales</taxon>
        <taxon>Ranunculaceae</taxon>
        <taxon>Thalictroideae</taxon>
        <taxon>Aquilegia</taxon>
    </lineage>
</organism>
<dbReference type="OrthoDB" id="303876at2759"/>
<dbReference type="InterPro" id="IPR002110">
    <property type="entry name" value="Ankyrin_rpt"/>
</dbReference>
<evidence type="ECO:0000256" key="2">
    <source>
        <dbReference type="ARBA" id="ARBA00023043"/>
    </source>
</evidence>
<dbReference type="PANTHER" id="PTHR24198:SF165">
    <property type="entry name" value="ANKYRIN REPEAT-CONTAINING PROTEIN-RELATED"/>
    <property type="match status" value="1"/>
</dbReference>
<dbReference type="InParanoid" id="A0A2G5CCS3"/>
<evidence type="ECO:0000313" key="5">
    <source>
        <dbReference type="Proteomes" id="UP000230069"/>
    </source>
</evidence>
<dbReference type="PROSITE" id="PS50297">
    <property type="entry name" value="ANK_REP_REGION"/>
    <property type="match status" value="1"/>
</dbReference>
<evidence type="ECO:0000313" key="4">
    <source>
        <dbReference type="EMBL" id="PIA29082.1"/>
    </source>
</evidence>
<dbReference type="Pfam" id="PF12796">
    <property type="entry name" value="Ank_2"/>
    <property type="match status" value="3"/>
</dbReference>
<evidence type="ECO:0000256" key="3">
    <source>
        <dbReference type="PROSITE-ProRule" id="PRU00023"/>
    </source>
</evidence>
<name>A0A2G5CCS3_AQUCA</name>
<dbReference type="SUPFAM" id="SSF48403">
    <property type="entry name" value="Ankyrin repeat"/>
    <property type="match status" value="1"/>
</dbReference>
<accession>A0A2G5CCS3</accession>
<dbReference type="AlphaFoldDB" id="A0A2G5CCS3"/>
<dbReference type="Gene3D" id="1.25.40.20">
    <property type="entry name" value="Ankyrin repeat-containing domain"/>
    <property type="match status" value="3"/>
</dbReference>
<feature type="repeat" description="ANK" evidence="3">
    <location>
        <begin position="168"/>
        <end position="200"/>
    </location>
</feature>
<evidence type="ECO:0000256" key="1">
    <source>
        <dbReference type="ARBA" id="ARBA00022737"/>
    </source>
</evidence>
<keyword evidence="2 3" id="KW-0040">ANK repeat</keyword>